<reference evidence="8" key="2">
    <citation type="submission" date="2023-07" db="EMBL/GenBank/DDBJ databases">
        <authorList>
            <person name="Aydin F."/>
            <person name="Tarhane S."/>
            <person name="Saticioglu I.B."/>
            <person name="Karakaya E."/>
            <person name="Abay S."/>
            <person name="Guran O."/>
            <person name="Bozkurt E."/>
            <person name="Uzum N."/>
            <person name="Olgun K."/>
            <person name="Jablonski D."/>
        </authorList>
    </citation>
    <scope>NUCLEOTIDE SEQUENCE</scope>
    <source>
        <strain evidence="8">Faydin-H75</strain>
    </source>
</reference>
<dbReference type="Proteomes" id="UP001177258">
    <property type="component" value="Unassembled WGS sequence"/>
</dbReference>
<comment type="similarity">
    <text evidence="1">Belongs to the ATP-dependent AMP-binding enzyme family.</text>
</comment>
<evidence type="ECO:0000313" key="9">
    <source>
        <dbReference type="EMBL" id="MDP2539454.1"/>
    </source>
</evidence>
<dbReference type="Pfam" id="PF00501">
    <property type="entry name" value="AMP-binding"/>
    <property type="match status" value="1"/>
</dbReference>
<reference evidence="9 11" key="1">
    <citation type="submission" date="2023-07" db="EMBL/GenBank/DDBJ databases">
        <title>Unpublished Manusciprt.</title>
        <authorList>
            <person name="Aydin F."/>
            <person name="Tarhane S."/>
            <person name="Saticioglu I.B."/>
            <person name="Karakaya E."/>
            <person name="Abay S."/>
            <person name="Guran O."/>
            <person name="Bozkurt E."/>
            <person name="Uzum N."/>
            <person name="Olgun K."/>
            <person name="Jablonski D."/>
        </authorList>
    </citation>
    <scope>NUCLEOTIDE SEQUENCE</scope>
    <source>
        <strain evidence="11">faydin-H75</strain>
        <strain evidence="9">Faydin-H76</strain>
    </source>
</reference>
<dbReference type="SUPFAM" id="SSF56801">
    <property type="entry name" value="Acetyl-CoA synthetase-like"/>
    <property type="match status" value="1"/>
</dbReference>
<protein>
    <submittedName>
        <fullName evidence="9">Acyl-[ACP]--phospholipid O-acyltransferase</fullName>
    </submittedName>
</protein>
<feature type="transmembrane region" description="Helical" evidence="6">
    <location>
        <begin position="81"/>
        <end position="99"/>
    </location>
</feature>
<dbReference type="Pfam" id="PF01553">
    <property type="entry name" value="Acyltransferase"/>
    <property type="match status" value="1"/>
</dbReference>
<dbReference type="InterPro" id="IPR000873">
    <property type="entry name" value="AMP-dep_synth/lig_dom"/>
</dbReference>
<dbReference type="SUPFAM" id="SSF69593">
    <property type="entry name" value="Glycerol-3-phosphate (1)-acyltransferase"/>
    <property type="match status" value="1"/>
</dbReference>
<dbReference type="PANTHER" id="PTHR24096:SF149">
    <property type="entry name" value="AMP-BINDING DOMAIN-CONTAINING PROTEIN-RELATED"/>
    <property type="match status" value="1"/>
</dbReference>
<feature type="domain" description="Phospholipid/glycerol acyltransferase" evidence="7">
    <location>
        <begin position="446"/>
        <end position="560"/>
    </location>
</feature>
<evidence type="ECO:0000256" key="1">
    <source>
        <dbReference type="ARBA" id="ARBA00006432"/>
    </source>
</evidence>
<dbReference type="AlphaFoldDB" id="A0AA90PLN8"/>
<reference evidence="8 10" key="3">
    <citation type="journal article" date="2024" name="Syst. Appl. Microbiol.">
        <title>Helicobacter cappadocius sp. nov., from lizards: The first psychrotrophic Helicobacter species.</title>
        <authorList>
            <person name="Aydin F."/>
            <person name="Tarhane S."/>
            <person name="Karakaya E."/>
            <person name="Abay S."/>
            <person name="Kayman T."/>
            <person name="Guran O."/>
            <person name="Bozkurt E."/>
            <person name="Uzum N."/>
            <person name="Avci A."/>
            <person name="Olgun K."/>
            <person name="Jablonski D."/>
            <person name="Guran C."/>
            <person name="Burcin Saticioglu I."/>
        </authorList>
    </citation>
    <scope>NUCLEOTIDE SEQUENCE [LARGE SCALE GENOMIC DNA]</scope>
    <source>
        <strain evidence="8">Faydin-H75</strain>
        <strain evidence="10">faydin-H76</strain>
    </source>
</reference>
<dbReference type="GO" id="GO:0016405">
    <property type="term" value="F:CoA-ligase activity"/>
    <property type="evidence" value="ECO:0007669"/>
    <property type="project" value="TreeGrafter"/>
</dbReference>
<feature type="transmembrane region" description="Helical" evidence="6">
    <location>
        <begin position="368"/>
        <end position="387"/>
    </location>
</feature>
<dbReference type="EMBL" id="JAUYZK010000009">
    <property type="protein sequence ID" value="MDP2539454.1"/>
    <property type="molecule type" value="Genomic_DNA"/>
</dbReference>
<evidence type="ECO:0000313" key="8">
    <source>
        <dbReference type="EMBL" id="MDO7253527.1"/>
    </source>
</evidence>
<dbReference type="PROSITE" id="PS00455">
    <property type="entry name" value="AMP_BINDING"/>
    <property type="match status" value="1"/>
</dbReference>
<gene>
    <name evidence="8" type="ORF">Q5I04_06345</name>
    <name evidence="9" type="ORF">Q5I06_06670</name>
</gene>
<evidence type="ECO:0000313" key="11">
    <source>
        <dbReference type="Proteomes" id="UP001240777"/>
    </source>
</evidence>
<dbReference type="Gene3D" id="3.30.300.30">
    <property type="match status" value="1"/>
</dbReference>
<dbReference type="GO" id="GO:0022857">
    <property type="term" value="F:transmembrane transporter activity"/>
    <property type="evidence" value="ECO:0007669"/>
    <property type="project" value="InterPro"/>
</dbReference>
<organism evidence="9 10">
    <name type="scientific">Helicobacter cappadocius</name>
    <dbReference type="NCBI Taxonomy" id="3063998"/>
    <lineage>
        <taxon>Bacteria</taxon>
        <taxon>Pseudomonadati</taxon>
        <taxon>Campylobacterota</taxon>
        <taxon>Epsilonproteobacteria</taxon>
        <taxon>Campylobacterales</taxon>
        <taxon>Helicobacteraceae</taxon>
        <taxon>Helicobacter</taxon>
    </lineage>
</organism>
<evidence type="ECO:0000256" key="6">
    <source>
        <dbReference type="SAM" id="Phobius"/>
    </source>
</evidence>
<dbReference type="GO" id="GO:0016746">
    <property type="term" value="F:acyltransferase activity"/>
    <property type="evidence" value="ECO:0007669"/>
    <property type="project" value="InterPro"/>
</dbReference>
<dbReference type="CDD" id="cd07989">
    <property type="entry name" value="LPLAT_AGPAT-like"/>
    <property type="match status" value="1"/>
</dbReference>
<dbReference type="CDD" id="cd06173">
    <property type="entry name" value="MFS_MefA_like"/>
    <property type="match status" value="1"/>
</dbReference>
<dbReference type="InterPro" id="IPR002123">
    <property type="entry name" value="Plipid/glycerol_acylTrfase"/>
</dbReference>
<dbReference type="SMART" id="SM00563">
    <property type="entry name" value="PlsC"/>
    <property type="match status" value="1"/>
</dbReference>
<keyword evidence="2" id="KW-0436">Ligase</keyword>
<evidence type="ECO:0000256" key="2">
    <source>
        <dbReference type="ARBA" id="ARBA00022598"/>
    </source>
</evidence>
<keyword evidence="11" id="KW-1185">Reference proteome</keyword>
<dbReference type="Gene3D" id="1.20.1250.20">
    <property type="entry name" value="MFS general substrate transporter like domains"/>
    <property type="match status" value="1"/>
</dbReference>
<evidence type="ECO:0000259" key="7">
    <source>
        <dbReference type="SMART" id="SM00563"/>
    </source>
</evidence>
<dbReference type="Pfam" id="PF07690">
    <property type="entry name" value="MFS_1"/>
    <property type="match status" value="1"/>
</dbReference>
<keyword evidence="5 6" id="KW-0472">Membrane</keyword>
<dbReference type="Gene3D" id="3.40.50.12780">
    <property type="entry name" value="N-terminal domain of ligase-like"/>
    <property type="match status" value="1"/>
</dbReference>
<dbReference type="InterPro" id="IPR036259">
    <property type="entry name" value="MFS_trans_sf"/>
</dbReference>
<proteinExistence type="inferred from homology"/>
<evidence type="ECO:0000256" key="4">
    <source>
        <dbReference type="ARBA" id="ARBA00022989"/>
    </source>
</evidence>
<feature type="transmembrane region" description="Helical" evidence="6">
    <location>
        <begin position="274"/>
        <end position="292"/>
    </location>
</feature>
<dbReference type="NCBIfam" id="NF006386">
    <property type="entry name" value="PRK08633.1"/>
    <property type="match status" value="1"/>
</dbReference>
<comment type="caution">
    <text evidence="9">The sequence shown here is derived from an EMBL/GenBank/DDBJ whole genome shotgun (WGS) entry which is preliminary data.</text>
</comment>
<dbReference type="EMBL" id="JAUPEV010000009">
    <property type="protein sequence ID" value="MDO7253527.1"/>
    <property type="molecule type" value="Genomic_DNA"/>
</dbReference>
<keyword evidence="3 6" id="KW-0812">Transmembrane</keyword>
<dbReference type="InterPro" id="IPR020845">
    <property type="entry name" value="AMP-binding_CS"/>
</dbReference>
<feature type="transmembrane region" description="Helical" evidence="6">
    <location>
        <begin position="7"/>
        <end position="25"/>
    </location>
</feature>
<evidence type="ECO:0000256" key="5">
    <source>
        <dbReference type="ARBA" id="ARBA00023136"/>
    </source>
</evidence>
<sequence>MKKIWKIYGFTSFIFATFINAFLDLGHKILMQNTILKAYSGSEELIYLAIINALVILPFILTFSSSGFLSDKFPRDKVMKIAAISNFILICLLAVFYFLGCYWAAFWTTFALGIQAAFYSPAKYGYIKDLVGNEFLAWGNGIIQACAIVAILAGMGIFSLLFEYLYPNSSAKTPEAIIQAISPLAIVLIALSLLETFLTLRLPCLSKTLDIKFPTSKYLKFGLLKQNLKNIKKNKIILMSILGISMFWSISQLMLAAFPVHIKNLLEIDNTFEIQASIALSGIGIIIGSMIAGRYSKHYIETGLIPLGALLLSIALIFTPFLSSLFSYGIVFFIFGLGGAILIVPLNSLVQFHSKKEELGSILAGNNFIQNIGMFLFLIIAAFFGYFKLNVEWLFLIAIITSVCVAIYVVILMPFSLVRLLISIALLQRYKLDVEGFDNIPQSGGVLLLGNHISFIDWAIIQMALPRKVHFVMEKSIYSRWYIRLFIDFFGVIPVSNMQSKTALETISSRLAAGEVVCLFPEGSISRHGQLNEFKRGFEIAAKHLVRNQAVILPFYISGLWGSIFSRSNEQFRERYHSFSKRNLSIAFGKSLDIHTTRDTLKKKIFEMSFKAWETQCKKMECIGRAWINSAKKGGSDIAIVDTLSGSMSYTKMLALTLMLSRIMAKNTPSTKKISQDFAPENPCIGIILPASLGSSMCNLACMIANRVVVNLNFTAGEQAVLKATEMAEIKQIYTSRRFLEKLKNKNVNFDFKDIEVFYMEDILKKIKNKKLTVIGYLLMAKIFPAFILKAIFSPHNNTHNIATILFSSGSEGKPKGVMLNHINIRSNISQIADIIHAKDDDCILSSLPPFHAFGLTATTFMPLLENMLSVTHADPTDSIGIAKAIAQNNVTIMCATSTLFGIYARNPKLDKIMFDSLRFIVAGAEKLKPDIAKSFLLKFNKPIYEGYGATETTPVTSVNLPNEFDAINWEIHKASEVGSVGMPLPGTAIRIVDPETLEELCTGEDGLILIGGHQVMKGYLKDIKKTNEVIVEIDGIRWYKSGDKGHLDSDGFLFITDRYSRFAKIGGEMISLGAIEEEVAKIARTIEIEDVVFVATSLEDEKKGEMIILLIENNQSKLIELIDAIKSSNIPPIFKPSKYFIVDKIPTLGSGKVDLKGSKDLAKELIENKILGK</sequence>
<dbReference type="PANTHER" id="PTHR24096">
    <property type="entry name" value="LONG-CHAIN-FATTY-ACID--COA LIGASE"/>
    <property type="match status" value="1"/>
</dbReference>
<feature type="transmembrane region" description="Helical" evidence="6">
    <location>
        <begin position="177"/>
        <end position="198"/>
    </location>
</feature>
<feature type="transmembrane region" description="Helical" evidence="6">
    <location>
        <begin position="142"/>
        <end position="165"/>
    </location>
</feature>
<dbReference type="RefSeq" id="WP_305517368.1">
    <property type="nucleotide sequence ID" value="NZ_JAUPEV010000009.1"/>
</dbReference>
<evidence type="ECO:0000313" key="10">
    <source>
        <dbReference type="Proteomes" id="UP001177258"/>
    </source>
</evidence>
<dbReference type="InterPro" id="IPR011701">
    <property type="entry name" value="MFS"/>
</dbReference>
<feature type="transmembrane region" description="Helical" evidence="6">
    <location>
        <begin position="45"/>
        <end position="69"/>
    </location>
</feature>
<feature type="transmembrane region" description="Helical" evidence="6">
    <location>
        <begin position="236"/>
        <end position="262"/>
    </location>
</feature>
<evidence type="ECO:0000256" key="3">
    <source>
        <dbReference type="ARBA" id="ARBA00022692"/>
    </source>
</evidence>
<keyword evidence="4 6" id="KW-1133">Transmembrane helix</keyword>
<feature type="transmembrane region" description="Helical" evidence="6">
    <location>
        <begin position="105"/>
        <end position="122"/>
    </location>
</feature>
<dbReference type="SUPFAM" id="SSF103473">
    <property type="entry name" value="MFS general substrate transporter"/>
    <property type="match status" value="1"/>
</dbReference>
<dbReference type="Proteomes" id="UP001240777">
    <property type="component" value="Unassembled WGS sequence"/>
</dbReference>
<feature type="transmembrane region" description="Helical" evidence="6">
    <location>
        <begin position="393"/>
        <end position="422"/>
    </location>
</feature>
<dbReference type="InterPro" id="IPR042099">
    <property type="entry name" value="ANL_N_sf"/>
</dbReference>
<feature type="transmembrane region" description="Helical" evidence="6">
    <location>
        <begin position="304"/>
        <end position="322"/>
    </location>
</feature>
<feature type="transmembrane region" description="Helical" evidence="6">
    <location>
        <begin position="774"/>
        <end position="793"/>
    </location>
</feature>
<accession>A0AA90PLN8</accession>
<dbReference type="InterPro" id="IPR045851">
    <property type="entry name" value="AMP-bd_C_sf"/>
</dbReference>
<name>A0AA90PLN8_9HELI</name>
<feature type="transmembrane region" description="Helical" evidence="6">
    <location>
        <begin position="328"/>
        <end position="347"/>
    </location>
</feature>